<protein>
    <recommendedName>
        <fullName evidence="1">DUF551 domain-containing protein</fullName>
    </recommendedName>
</protein>
<dbReference type="Proteomes" id="UP000502005">
    <property type="component" value="Chromosome"/>
</dbReference>
<accession>A0A6B9GBH7</accession>
<organism evidence="2 3">
    <name type="scientific">Pantoea cypripedii</name>
    <name type="common">Pectobacterium cypripedii</name>
    <name type="synonym">Erwinia cypripedii</name>
    <dbReference type="NCBI Taxonomy" id="55209"/>
    <lineage>
        <taxon>Bacteria</taxon>
        <taxon>Pseudomonadati</taxon>
        <taxon>Pseudomonadota</taxon>
        <taxon>Gammaproteobacteria</taxon>
        <taxon>Enterobacterales</taxon>
        <taxon>Erwiniaceae</taxon>
        <taxon>Pantoea</taxon>
    </lineage>
</organism>
<evidence type="ECO:0000259" key="1">
    <source>
        <dbReference type="Pfam" id="PF04448"/>
    </source>
</evidence>
<name>A0A6B9GBH7_PANCY</name>
<proteinExistence type="predicted"/>
<evidence type="ECO:0000313" key="2">
    <source>
        <dbReference type="EMBL" id="QGY29786.1"/>
    </source>
</evidence>
<dbReference type="InterPro" id="IPR007539">
    <property type="entry name" value="DUF551"/>
</dbReference>
<evidence type="ECO:0000313" key="3">
    <source>
        <dbReference type="Proteomes" id="UP000502005"/>
    </source>
</evidence>
<gene>
    <name evidence="2" type="ORF">CUN67_12950</name>
</gene>
<dbReference type="AlphaFoldDB" id="A0A6B9GBH7"/>
<dbReference type="EMBL" id="CP024768">
    <property type="protein sequence ID" value="QGY29786.1"/>
    <property type="molecule type" value="Genomic_DNA"/>
</dbReference>
<dbReference type="Pfam" id="PF04448">
    <property type="entry name" value="DUF551"/>
    <property type="match status" value="1"/>
</dbReference>
<dbReference type="RefSeq" id="WP_208717208.1">
    <property type="nucleotide sequence ID" value="NZ_CP024768.1"/>
</dbReference>
<reference evidence="2 3" key="1">
    <citation type="submission" date="2017-11" db="EMBL/GenBank/DDBJ databases">
        <title>Genome sequence of Pantoea cypripedii NE1.</title>
        <authorList>
            <person name="Nascimento F.X."/>
        </authorList>
    </citation>
    <scope>NUCLEOTIDE SEQUENCE [LARGE SCALE GENOMIC DNA]</scope>
    <source>
        <strain evidence="2 3">NE1</strain>
    </source>
</reference>
<sequence>MWIKCSDRLPDRDGLFICWDGRFVTTYPFIWGNWQANQFVAPNITHWMPLPTPPED</sequence>
<feature type="domain" description="DUF551" evidence="1">
    <location>
        <begin position="2"/>
        <end position="55"/>
    </location>
</feature>